<keyword evidence="6" id="KW-0456">Lyase</keyword>
<name>G5K7Q2_9STRE</name>
<dbReference type="InterPro" id="IPR006495">
    <property type="entry name" value="CitD"/>
</dbReference>
<accession>G5K7Q2</accession>
<proteinExistence type="inferred from homology"/>
<dbReference type="OrthoDB" id="1120942at2"/>
<dbReference type="RefSeq" id="WP_007892356.1">
    <property type="nucleotide sequence ID" value="NZ_AEUY02000005.1"/>
</dbReference>
<comment type="similarity">
    <text evidence="4">Belongs to the CitD family.</text>
</comment>
<dbReference type="GO" id="GO:0016829">
    <property type="term" value="F:lyase activity"/>
    <property type="evidence" value="ECO:0007669"/>
    <property type="project" value="UniProtKB-KW"/>
</dbReference>
<evidence type="ECO:0000256" key="1">
    <source>
        <dbReference type="ARBA" id="ARBA00004496"/>
    </source>
</evidence>
<evidence type="ECO:0000256" key="2">
    <source>
        <dbReference type="ARBA" id="ARBA00022490"/>
    </source>
</evidence>
<evidence type="ECO:0000256" key="4">
    <source>
        <dbReference type="HAMAP-Rule" id="MF_00805"/>
    </source>
</evidence>
<evidence type="ECO:0000313" key="7">
    <source>
        <dbReference type="Proteomes" id="UP000003217"/>
    </source>
</evidence>
<comment type="subunit">
    <text evidence="4">Oligomer with a subunit composition of (alpha,beta,gamma)6.</text>
</comment>
<evidence type="ECO:0000256" key="5">
    <source>
        <dbReference type="PIRSR" id="PIRSR002736-50"/>
    </source>
</evidence>
<dbReference type="HAMAP" id="MF_00805">
    <property type="entry name" value="CitD"/>
    <property type="match status" value="1"/>
</dbReference>
<feature type="modified residue" description="O-(phosphoribosyl dephospho-coenzyme A)serine" evidence="4 5">
    <location>
        <position position="14"/>
    </location>
</feature>
<dbReference type="GeneID" id="58555762"/>
<keyword evidence="2 4" id="KW-0963">Cytoplasm</keyword>
<evidence type="ECO:0000256" key="3">
    <source>
        <dbReference type="ARBA" id="ARBA00022553"/>
    </source>
</evidence>
<keyword evidence="3 4" id="KW-0597">Phosphoprotein</keyword>
<protein>
    <recommendedName>
        <fullName evidence="4">Citrate lyase acyl carrier protein</fullName>
    </recommendedName>
    <alternativeName>
        <fullName evidence="4">Citrate lyase gamma chain</fullName>
    </alternativeName>
</protein>
<comment type="caution">
    <text evidence="6">The sequence shown here is derived from an EMBL/GenBank/DDBJ whole genome shotgun (WGS) entry which is preliminary data.</text>
</comment>
<dbReference type="InterPro" id="IPR023439">
    <property type="entry name" value="Mal_deCO2ase/Cit_lyase_ACP"/>
</dbReference>
<sequence>MEIKKVAIAGTLESSDVQVIVEPQDTLQVSIESSVMNQYGLAIQKTVDEVLEHLGITSGKFIIVDKGALDCTLRARLQTAIYRSNDLSQGHISWGKL</sequence>
<gene>
    <name evidence="6" type="primary">citD_1</name>
    <name evidence="4" type="synonym">citD</name>
    <name evidence="6" type="ORF">STRPS_1211</name>
</gene>
<dbReference type="AlphaFoldDB" id="G5K7Q2"/>
<reference evidence="6 7" key="1">
    <citation type="journal article" date="2014" name="Int. J. Syst. Evol. Microbiol.">
        <title>Phylogenomics and the dynamic genome evolution of the genus Streptococcus.</title>
        <authorList>
            <consortium name="The Broad Institute Genome Sequencing Platform"/>
            <person name="Richards V.P."/>
            <person name="Palmer S.R."/>
            <person name="Pavinski Bitar P.D."/>
            <person name="Qin X."/>
            <person name="Weinstock G.M."/>
            <person name="Highlander S.K."/>
            <person name="Town C.D."/>
            <person name="Burne R.A."/>
            <person name="Stanhope M.J."/>
        </authorList>
    </citation>
    <scope>NUCLEOTIDE SEQUENCE [LARGE SCALE GENOMIC DNA]</scope>
    <source>
        <strain evidence="6 7">LQ 940-04</strain>
    </source>
</reference>
<dbReference type="NCBIfam" id="NF009726">
    <property type="entry name" value="PRK13253.1"/>
    <property type="match status" value="1"/>
</dbReference>
<dbReference type="Proteomes" id="UP000003217">
    <property type="component" value="Unassembled WGS sequence"/>
</dbReference>
<dbReference type="EMBL" id="AEUY02000005">
    <property type="protein sequence ID" value="EHI64097.1"/>
    <property type="molecule type" value="Genomic_DNA"/>
</dbReference>
<dbReference type="Pfam" id="PF06857">
    <property type="entry name" value="ACP"/>
    <property type="match status" value="1"/>
</dbReference>
<evidence type="ECO:0000313" key="6">
    <source>
        <dbReference type="EMBL" id="EHI64097.1"/>
    </source>
</evidence>
<dbReference type="GO" id="GO:0005737">
    <property type="term" value="C:cytoplasm"/>
    <property type="evidence" value="ECO:0007669"/>
    <property type="project" value="UniProtKB-SubCell"/>
</dbReference>
<comment type="function">
    <text evidence="4">Covalent carrier of the coenzyme of citrate lyase.</text>
</comment>
<keyword evidence="7" id="KW-1185">Reference proteome</keyword>
<dbReference type="PIRSF" id="PIRSF002736">
    <property type="entry name" value="Citrt_lyas_gamma"/>
    <property type="match status" value="1"/>
</dbReference>
<dbReference type="NCBIfam" id="TIGR01608">
    <property type="entry name" value="citD"/>
    <property type="match status" value="1"/>
</dbReference>
<organism evidence="6 7">
    <name type="scientific">Streptococcus pseudoporcinus LQ 940-04</name>
    <dbReference type="NCBI Taxonomy" id="875093"/>
    <lineage>
        <taxon>Bacteria</taxon>
        <taxon>Bacillati</taxon>
        <taxon>Bacillota</taxon>
        <taxon>Bacilli</taxon>
        <taxon>Lactobacillales</taxon>
        <taxon>Streptococcaceae</taxon>
        <taxon>Streptococcus</taxon>
    </lineage>
</organism>
<comment type="subcellular location">
    <subcellularLocation>
        <location evidence="1 4">Cytoplasm</location>
    </subcellularLocation>
</comment>